<gene>
    <name evidence="2" type="ORF">SALLE_v1c02810</name>
</gene>
<dbReference type="PROSITE" id="PS51257">
    <property type="entry name" value="PROKAR_LIPOPROTEIN"/>
    <property type="match status" value="1"/>
</dbReference>
<keyword evidence="1" id="KW-0812">Transmembrane</keyword>
<reference evidence="2 3" key="1">
    <citation type="submission" date="2018-07" db="EMBL/GenBank/DDBJ databases">
        <title>Complete genome sequence of Spiroplasma alleghenense PLHS-1 (ATCC 51752).</title>
        <authorList>
            <person name="Chou L."/>
            <person name="Lee T.-Y."/>
            <person name="Tsai Y.-M."/>
            <person name="Kuo C.-H."/>
        </authorList>
    </citation>
    <scope>NUCLEOTIDE SEQUENCE [LARGE SCALE GENOMIC DNA]</scope>
    <source>
        <strain evidence="2 3">PLHS-1</strain>
    </source>
</reference>
<sequence length="94" mass="10339">MKRNNSMNIAYVMMILACISMCWLIIPLIWLIPMTLKTKALVNEYRPAAALGICEILFGALFGLIAGILVLINSESAYVEESTTSSNNLQEEAA</sequence>
<dbReference type="Proteomes" id="UP000254792">
    <property type="component" value="Chromosome"/>
</dbReference>
<dbReference type="AlphaFoldDB" id="A0A345Z2X8"/>
<accession>A0A345Z2X8</accession>
<keyword evidence="1" id="KW-0472">Membrane</keyword>
<name>A0A345Z2X8_9MOLU</name>
<protein>
    <submittedName>
        <fullName evidence="2">Uncharacterized protein</fullName>
    </submittedName>
</protein>
<organism evidence="2 3">
    <name type="scientific">Spiroplasma alleghenense</name>
    <dbReference type="NCBI Taxonomy" id="216931"/>
    <lineage>
        <taxon>Bacteria</taxon>
        <taxon>Bacillati</taxon>
        <taxon>Mycoplasmatota</taxon>
        <taxon>Mollicutes</taxon>
        <taxon>Entomoplasmatales</taxon>
        <taxon>Spiroplasmataceae</taxon>
        <taxon>Spiroplasma</taxon>
    </lineage>
</organism>
<evidence type="ECO:0000313" key="2">
    <source>
        <dbReference type="EMBL" id="AXK50957.1"/>
    </source>
</evidence>
<feature type="transmembrane region" description="Helical" evidence="1">
    <location>
        <begin position="48"/>
        <end position="72"/>
    </location>
</feature>
<dbReference type="EMBL" id="CP031376">
    <property type="protein sequence ID" value="AXK50957.1"/>
    <property type="molecule type" value="Genomic_DNA"/>
</dbReference>
<evidence type="ECO:0000256" key="1">
    <source>
        <dbReference type="SAM" id="Phobius"/>
    </source>
</evidence>
<evidence type="ECO:0000313" key="3">
    <source>
        <dbReference type="Proteomes" id="UP000254792"/>
    </source>
</evidence>
<keyword evidence="1" id="KW-1133">Transmembrane helix</keyword>
<feature type="transmembrane region" description="Helical" evidence="1">
    <location>
        <begin position="12"/>
        <end position="36"/>
    </location>
</feature>
<dbReference type="KEGG" id="salx:SALLE_v1c02810"/>
<dbReference type="RefSeq" id="WP_245886018.1">
    <property type="nucleotide sequence ID" value="NZ_CP031376.1"/>
</dbReference>
<keyword evidence="3" id="KW-1185">Reference proteome</keyword>
<proteinExistence type="predicted"/>